<evidence type="ECO:0000256" key="4">
    <source>
        <dbReference type="ARBA" id="ARBA00023242"/>
    </source>
</evidence>
<evidence type="ECO:0000256" key="2">
    <source>
        <dbReference type="ARBA" id="ARBA00010511"/>
    </source>
</evidence>
<dbReference type="InterPro" id="IPR016024">
    <property type="entry name" value="ARM-type_fold"/>
</dbReference>
<organism evidence="7 8">
    <name type="scientific">Cadophora malorum</name>
    <dbReference type="NCBI Taxonomy" id="108018"/>
    <lineage>
        <taxon>Eukaryota</taxon>
        <taxon>Fungi</taxon>
        <taxon>Dikarya</taxon>
        <taxon>Ascomycota</taxon>
        <taxon>Pezizomycotina</taxon>
        <taxon>Leotiomycetes</taxon>
        <taxon>Helotiales</taxon>
        <taxon>Ploettnerulaceae</taxon>
        <taxon>Cadophora</taxon>
    </lineage>
</organism>
<feature type="region of interest" description="Disordered" evidence="5">
    <location>
        <begin position="698"/>
        <end position="759"/>
    </location>
</feature>
<accession>A0A8H7WIH9</accession>
<evidence type="ECO:0000256" key="5">
    <source>
        <dbReference type="SAM" id="MobiDB-lite"/>
    </source>
</evidence>
<evidence type="ECO:0000256" key="1">
    <source>
        <dbReference type="ARBA" id="ARBA00004123"/>
    </source>
</evidence>
<evidence type="ECO:0000256" key="3">
    <source>
        <dbReference type="ARBA" id="ARBA00021502"/>
    </source>
</evidence>
<keyword evidence="8" id="KW-1185">Reference proteome</keyword>
<comment type="similarity">
    <text evidence="2">Belongs to the RIX1/PELP1 family.</text>
</comment>
<comment type="caution">
    <text evidence="7">The sequence shown here is derived from an EMBL/GenBank/DDBJ whole genome shotgun (WGS) entry which is preliminary data.</text>
</comment>
<feature type="compositionally biased region" description="Polar residues" evidence="5">
    <location>
        <begin position="647"/>
        <end position="660"/>
    </location>
</feature>
<feature type="compositionally biased region" description="Polar residues" evidence="5">
    <location>
        <begin position="698"/>
        <end position="708"/>
    </location>
</feature>
<gene>
    <name evidence="7" type="ORF">IFR04_001665</name>
</gene>
<dbReference type="PANTHER" id="PTHR34105:SF1">
    <property type="entry name" value="PROLINE-, GLUTAMIC ACID- AND LEUCINE-RICH PROTEIN 1"/>
    <property type="match status" value="1"/>
</dbReference>
<feature type="region of interest" description="Disordered" evidence="5">
    <location>
        <begin position="636"/>
        <end position="660"/>
    </location>
</feature>
<dbReference type="GO" id="GO:0005634">
    <property type="term" value="C:nucleus"/>
    <property type="evidence" value="ECO:0007669"/>
    <property type="project" value="UniProtKB-SubCell"/>
</dbReference>
<feature type="compositionally biased region" description="Acidic residues" evidence="5">
    <location>
        <begin position="749"/>
        <end position="759"/>
    </location>
</feature>
<proteinExistence type="inferred from homology"/>
<dbReference type="InterPro" id="IPR012583">
    <property type="entry name" value="RIX1_N"/>
</dbReference>
<feature type="domain" description="Pre-rRNA-processing protein RIX1 N-terminal" evidence="6">
    <location>
        <begin position="33"/>
        <end position="241"/>
    </location>
</feature>
<protein>
    <recommendedName>
        <fullName evidence="3">Pre-rRNA-processing protein RIX1</fullName>
    </recommendedName>
</protein>
<name>A0A8H7WIH9_9HELO</name>
<dbReference type="PANTHER" id="PTHR34105">
    <property type="entry name" value="PROLINE-, GLUTAMIC ACID- AND LEUCINE-RICH PROTEIN 1"/>
    <property type="match status" value="1"/>
</dbReference>
<evidence type="ECO:0000313" key="8">
    <source>
        <dbReference type="Proteomes" id="UP000664132"/>
    </source>
</evidence>
<sequence length="759" mass="82362">MFAWYRILCPEQNPKDIIAVVFSSAVMSLPPELRVLCFKLSSTAPSDLPRLTPTLLRHVSCCQAPLSSPAGNASQADASASSVLVHKLKTQLSSLLNGKSPEGRFAAVVLIKAVVEIGGWEILHGVEPWVRGLLSILGKPDSTAVKELCVMTLTKIYSMTQQYQTLVREITTPTLPTFVTSCLNLLSSSSSKKVPGGPTSLEEVVFQSFAMLVPRHTAIFRPFASQIRLAVRPFLAPTSSDDFFAASSLKDSARRLVVILHQTAAKNTSGEEWGKAVRGLVKDIHSTADHVFRAVVEDWESAAGYVGEAVDVNQDLQGGSATGDDLPLWSGIHAGVERLTGRLELLAEYLKVETAAPVAVPLGAIMDMVTRMLSIAIPSPQSSFGKSEARLHPAIDRDERDGLWVGMPQIYVAALQLVDTLSVRLDDGFLPLAQESFDQLAWVFEYGKHSPEFRLIAYVVTAKILFHVGQSFNQAQCDKLNGIYQACCQDLQEGHSSFTDATVVDVGSKPQGSQIAEAFLRSKVTVPTEHHIANPALNAAARDLLPMFLTHLPQQFLKLATRSLVDRTSILTHNKDAMLASVLNPMFANNGSALPSILPHLTREFCHDATVEILLRPRMPLVPSTAIRSLVNDAVDEESEDEDMDVNTESTSVQNKSTSISAPVTQAPFAVAAQPGFGSSTETPQHTLLHHSTFGTNTTMETIPSMNGNFIVGKESSGVSQAQQDQPDESMAQDDDDSDDESVHLNMELDTDSDEDDVE</sequence>
<dbReference type="AlphaFoldDB" id="A0A8H7WIH9"/>
<evidence type="ECO:0000313" key="7">
    <source>
        <dbReference type="EMBL" id="KAG4425298.1"/>
    </source>
</evidence>
<dbReference type="EMBL" id="JAFJYH010000012">
    <property type="protein sequence ID" value="KAG4425298.1"/>
    <property type="molecule type" value="Genomic_DNA"/>
</dbReference>
<dbReference type="Proteomes" id="UP000664132">
    <property type="component" value="Unassembled WGS sequence"/>
</dbReference>
<keyword evidence="4" id="KW-0539">Nucleus</keyword>
<evidence type="ECO:0000259" key="6">
    <source>
        <dbReference type="Pfam" id="PF08167"/>
    </source>
</evidence>
<feature type="compositionally biased region" description="Acidic residues" evidence="5">
    <location>
        <begin position="726"/>
        <end position="740"/>
    </location>
</feature>
<dbReference type="Pfam" id="PF08167">
    <property type="entry name" value="RIX1"/>
    <property type="match status" value="1"/>
</dbReference>
<dbReference type="SUPFAM" id="SSF48371">
    <property type="entry name" value="ARM repeat"/>
    <property type="match status" value="1"/>
</dbReference>
<dbReference type="OrthoDB" id="20900at2759"/>
<feature type="compositionally biased region" description="Acidic residues" evidence="5">
    <location>
        <begin position="636"/>
        <end position="646"/>
    </location>
</feature>
<comment type="subcellular location">
    <subcellularLocation>
        <location evidence="1">Nucleus</location>
    </subcellularLocation>
</comment>
<reference evidence="7" key="1">
    <citation type="submission" date="2021-02" db="EMBL/GenBank/DDBJ databases">
        <title>Genome sequence Cadophora malorum strain M34.</title>
        <authorList>
            <person name="Stefanovic E."/>
            <person name="Vu D."/>
            <person name="Scully C."/>
            <person name="Dijksterhuis J."/>
            <person name="Roader J."/>
            <person name="Houbraken J."/>
        </authorList>
    </citation>
    <scope>NUCLEOTIDE SEQUENCE</scope>
    <source>
        <strain evidence="7">M34</strain>
    </source>
</reference>
<dbReference type="GO" id="GO:0006364">
    <property type="term" value="P:rRNA processing"/>
    <property type="evidence" value="ECO:0007669"/>
    <property type="project" value="TreeGrafter"/>
</dbReference>